<feature type="domain" description="Helix-turn-helix" evidence="1">
    <location>
        <begin position="41"/>
        <end position="85"/>
    </location>
</feature>
<dbReference type="SUPFAM" id="SSF46955">
    <property type="entry name" value="Putative DNA-binding domain"/>
    <property type="match status" value="1"/>
</dbReference>
<dbReference type="Pfam" id="PF12728">
    <property type="entry name" value="HTH_17"/>
    <property type="match status" value="1"/>
</dbReference>
<dbReference type="EMBL" id="JAENRR010000087">
    <property type="protein sequence ID" value="MBK3519729.1"/>
    <property type="molecule type" value="Genomic_DNA"/>
</dbReference>
<name>A0ABS1HPX2_9BACT</name>
<comment type="caution">
    <text evidence="2">The sequence shown here is derived from an EMBL/GenBank/DDBJ whole genome shotgun (WGS) entry which is preliminary data.</text>
</comment>
<gene>
    <name evidence="2" type="ORF">JIV24_20480</name>
</gene>
<evidence type="ECO:0000313" key="3">
    <source>
        <dbReference type="Proteomes" id="UP000605676"/>
    </source>
</evidence>
<sequence>MEQLQFIQITPEQLEQSILAGIEEKLNALTENFQPKQPTEWLTRNEVKELLKIDLSTLHNWTKKGKLKAYGIGNRVYYKRYEIEASLIELSK</sequence>
<keyword evidence="3" id="KW-1185">Reference proteome</keyword>
<dbReference type="Proteomes" id="UP000605676">
    <property type="component" value="Unassembled WGS sequence"/>
</dbReference>
<accession>A0ABS1HPX2</accession>
<reference evidence="2 3" key="1">
    <citation type="submission" date="2021-01" db="EMBL/GenBank/DDBJ databases">
        <title>Carboxyliciviraga sp.nov., isolated from coastal sediments.</title>
        <authorList>
            <person name="Lu D."/>
            <person name="Zhang T."/>
        </authorList>
    </citation>
    <scope>NUCLEOTIDE SEQUENCE [LARGE SCALE GENOMIC DNA]</scope>
    <source>
        <strain evidence="2 3">N1Y132</strain>
    </source>
</reference>
<dbReference type="InterPro" id="IPR009061">
    <property type="entry name" value="DNA-bd_dom_put_sf"/>
</dbReference>
<organism evidence="2 3">
    <name type="scientific">Carboxylicivirga marina</name>
    <dbReference type="NCBI Taxonomy" id="2800988"/>
    <lineage>
        <taxon>Bacteria</taxon>
        <taxon>Pseudomonadati</taxon>
        <taxon>Bacteroidota</taxon>
        <taxon>Bacteroidia</taxon>
        <taxon>Marinilabiliales</taxon>
        <taxon>Marinilabiliaceae</taxon>
        <taxon>Carboxylicivirga</taxon>
    </lineage>
</organism>
<evidence type="ECO:0000313" key="2">
    <source>
        <dbReference type="EMBL" id="MBK3519729.1"/>
    </source>
</evidence>
<dbReference type="InterPro" id="IPR041657">
    <property type="entry name" value="HTH_17"/>
</dbReference>
<dbReference type="RefSeq" id="WP_200466948.1">
    <property type="nucleotide sequence ID" value="NZ_JAENRR010000087.1"/>
</dbReference>
<protein>
    <submittedName>
        <fullName evidence="2">Helix-turn-helix domain-containing protein</fullName>
    </submittedName>
</protein>
<evidence type="ECO:0000259" key="1">
    <source>
        <dbReference type="Pfam" id="PF12728"/>
    </source>
</evidence>
<proteinExistence type="predicted"/>